<feature type="compositionally biased region" description="Basic and acidic residues" evidence="1">
    <location>
        <begin position="19"/>
        <end position="32"/>
    </location>
</feature>
<evidence type="ECO:0000313" key="2">
    <source>
        <dbReference type="EMBL" id="SVD11214.1"/>
    </source>
</evidence>
<sequence length="140" mass="14945">VQDFSVGVATGGSASHSNHSGDHGTGGHDQGAHSHGSLEVGDADQVPTIKLSVLKDPMSGWNAKIEVEHFRFAPERASQDHVEGEGHAHLYIDGIKVNRLYSEWYHLGKLASGNHTVRVSLSSNDHRDLTHGGDVLADPA</sequence>
<reference evidence="2" key="1">
    <citation type="submission" date="2018-05" db="EMBL/GenBank/DDBJ databases">
        <authorList>
            <person name="Lanie J.A."/>
            <person name="Ng W.-L."/>
            <person name="Kazmierczak K.M."/>
            <person name="Andrzejewski T.M."/>
            <person name="Davidsen T.M."/>
            <person name="Wayne K.J."/>
            <person name="Tettelin H."/>
            <person name="Glass J.I."/>
            <person name="Rusch D."/>
            <person name="Podicherti R."/>
            <person name="Tsui H.-C.T."/>
            <person name="Winkler M.E."/>
        </authorList>
    </citation>
    <scope>NUCLEOTIDE SEQUENCE</scope>
</reference>
<name>A0A382SMS1_9ZZZZ</name>
<evidence type="ECO:0000256" key="1">
    <source>
        <dbReference type="SAM" id="MobiDB-lite"/>
    </source>
</evidence>
<feature type="non-terminal residue" evidence="2">
    <location>
        <position position="1"/>
    </location>
</feature>
<dbReference type="EMBL" id="UINC01130259">
    <property type="protein sequence ID" value="SVD11214.1"/>
    <property type="molecule type" value="Genomic_DNA"/>
</dbReference>
<dbReference type="AlphaFoldDB" id="A0A382SMS1"/>
<evidence type="ECO:0008006" key="3">
    <source>
        <dbReference type="Google" id="ProtNLM"/>
    </source>
</evidence>
<proteinExistence type="predicted"/>
<protein>
    <recommendedName>
        <fullName evidence="3">DUF4399 domain-containing protein</fullName>
    </recommendedName>
</protein>
<gene>
    <name evidence="2" type="ORF">METZ01_LOCUS364068</name>
</gene>
<accession>A0A382SMS1</accession>
<feature type="non-terminal residue" evidence="2">
    <location>
        <position position="140"/>
    </location>
</feature>
<feature type="region of interest" description="Disordered" evidence="1">
    <location>
        <begin position="1"/>
        <end position="43"/>
    </location>
</feature>
<organism evidence="2">
    <name type="scientific">marine metagenome</name>
    <dbReference type="NCBI Taxonomy" id="408172"/>
    <lineage>
        <taxon>unclassified sequences</taxon>
        <taxon>metagenomes</taxon>
        <taxon>ecological metagenomes</taxon>
    </lineage>
</organism>